<dbReference type="Proteomes" id="UP001155660">
    <property type="component" value="Unplaced"/>
</dbReference>
<feature type="region of interest" description="Disordered" evidence="1">
    <location>
        <begin position="18"/>
        <end position="59"/>
    </location>
</feature>
<organism evidence="2">
    <name type="scientific">Cyprinus carpio</name>
    <name type="common">Common carp</name>
    <dbReference type="NCBI Taxonomy" id="7962"/>
    <lineage>
        <taxon>Eukaryota</taxon>
        <taxon>Metazoa</taxon>
        <taxon>Chordata</taxon>
        <taxon>Craniata</taxon>
        <taxon>Vertebrata</taxon>
        <taxon>Euteleostomi</taxon>
        <taxon>Actinopterygii</taxon>
        <taxon>Neopterygii</taxon>
        <taxon>Teleostei</taxon>
        <taxon>Ostariophysi</taxon>
        <taxon>Cypriniformes</taxon>
        <taxon>Cyprinidae</taxon>
        <taxon>Cyprininae</taxon>
        <taxon>Cyprinus</taxon>
    </lineage>
</organism>
<accession>A0A9R0ATE3</accession>
<dbReference type="AlphaFoldDB" id="A0A9R0ATE3"/>
<dbReference type="RefSeq" id="XP_042610644.1">
    <property type="nucleotide sequence ID" value="XM_042754710.1"/>
</dbReference>
<proteinExistence type="predicted"/>
<gene>
    <name evidence="2" type="primary">LOC122144067</name>
</gene>
<dbReference type="GeneID" id="122144067"/>
<sequence>MAGRRVSELLREAADRLEQMEHSNSSGSSITPSTTPITTPSATPSTSSGSTRGALGTHPVDAEVTRLFAAYNSQSRTRRPARNPRSVHTYTHTFCCLGRKDTSTVPSRVGKDQLLRSGLGDRRLVFQGNHDSSSEFMEFILASYPKLRDAGGFELLKISGTTRNRHLSLIPCPNQGYTVTYLKDPVLLVNHSIFTFARCKEI</sequence>
<protein>
    <submittedName>
        <fullName evidence="2">Uncharacterized protein LOC122144067</fullName>
    </submittedName>
</protein>
<name>A0A9R0ATE3_CYPCA</name>
<reference evidence="2" key="1">
    <citation type="submission" date="2025-08" db="UniProtKB">
        <authorList>
            <consortium name="RefSeq"/>
        </authorList>
    </citation>
    <scope>IDENTIFICATION</scope>
    <source>
        <tissue evidence="2">Muscle</tissue>
    </source>
</reference>
<dbReference type="OrthoDB" id="5948939at2759"/>
<dbReference type="KEGG" id="ccar:122144067"/>
<feature type="compositionally biased region" description="Low complexity" evidence="1">
    <location>
        <begin position="25"/>
        <end position="51"/>
    </location>
</feature>
<evidence type="ECO:0000313" key="2">
    <source>
        <dbReference type="RefSeq" id="XP_042610644.1"/>
    </source>
</evidence>
<evidence type="ECO:0000256" key="1">
    <source>
        <dbReference type="SAM" id="MobiDB-lite"/>
    </source>
</evidence>